<evidence type="ECO:0000313" key="2">
    <source>
        <dbReference type="Proteomes" id="UP001208689"/>
    </source>
</evidence>
<evidence type="ECO:0000313" key="1">
    <source>
        <dbReference type="EMBL" id="UYP44088.1"/>
    </source>
</evidence>
<gene>
    <name evidence="1" type="ORF">NEF87_000373</name>
</gene>
<dbReference type="EMBL" id="CP104013">
    <property type="protein sequence ID" value="UYP44088.1"/>
    <property type="molecule type" value="Genomic_DNA"/>
</dbReference>
<protein>
    <submittedName>
        <fullName evidence="1">Uncharacterized protein</fullName>
    </submittedName>
</protein>
<dbReference type="Proteomes" id="UP001208689">
    <property type="component" value="Chromosome"/>
</dbReference>
<proteinExistence type="predicted"/>
<keyword evidence="2" id="KW-1185">Reference proteome</keyword>
<accession>A0ABY6HLA3</accession>
<organism evidence="1 2">
    <name type="scientific">Candidatus Lokiarchaeum ossiferum</name>
    <dbReference type="NCBI Taxonomy" id="2951803"/>
    <lineage>
        <taxon>Archaea</taxon>
        <taxon>Promethearchaeati</taxon>
        <taxon>Promethearchaeota</taxon>
        <taxon>Promethearchaeia</taxon>
        <taxon>Promethearchaeales</taxon>
        <taxon>Promethearchaeaceae</taxon>
        <taxon>Candidatus Lokiarchaeum</taxon>
    </lineage>
</organism>
<name>A0ABY6HLA3_9ARCH</name>
<sequence>MYICKSEKSATITQLELSDYFSEGRKIVFDMDNERESKKATRILKPKGLIKKRRRNAKKVKPQKQTTMADMFGTKLNKSRKKRSSIKKETKDLSKKIPQIIKKETKSIVKPSSTNQKIEPNPQPEIKKVVQPKLKKKTKSIPSMTKPFVDYDTITKFGQDGDVEITCPFCSDTMFFFYDDLEGKNIRNTRVCSCDAVARISTRQYNKKIFLDLGLKEEHSKLIKSFENDLQDEYGNPIFTFAFQNQI</sequence>
<reference evidence="1" key="1">
    <citation type="submission" date="2022-09" db="EMBL/GenBank/DDBJ databases">
        <title>Actin cytoskeleton and complex cell architecture in an #Asgard archaeon.</title>
        <authorList>
            <person name="Ponce Toledo R.I."/>
            <person name="Schleper C."/>
            <person name="Rodrigues Oliveira T."/>
            <person name="Wollweber F."/>
            <person name="Xu J."/>
            <person name="Rittmann S."/>
            <person name="Klingl A."/>
            <person name="Pilhofer M."/>
        </authorList>
    </citation>
    <scope>NUCLEOTIDE SEQUENCE</scope>
    <source>
        <strain evidence="1">B-35</strain>
    </source>
</reference>